<dbReference type="Gene3D" id="2.20.70.10">
    <property type="match status" value="2"/>
</dbReference>
<dbReference type="PROSITE" id="PS50020">
    <property type="entry name" value="WW_DOMAIN_2"/>
    <property type="match status" value="2"/>
</dbReference>
<feature type="region of interest" description="Disordered" evidence="2">
    <location>
        <begin position="1"/>
        <end position="99"/>
    </location>
</feature>
<reference evidence="4" key="2">
    <citation type="submission" date="2021-03" db="UniProtKB">
        <authorList>
            <consortium name="EnsemblPlants"/>
        </authorList>
    </citation>
    <scope>IDENTIFICATION</scope>
</reference>
<evidence type="ECO:0000313" key="4">
    <source>
        <dbReference type="EnsemblPlants" id="AUR62017130-RA:cds"/>
    </source>
</evidence>
<feature type="domain" description="WW" evidence="3">
    <location>
        <begin position="937"/>
        <end position="971"/>
    </location>
</feature>
<proteinExistence type="predicted"/>
<feature type="region of interest" description="Disordered" evidence="2">
    <location>
        <begin position="883"/>
        <end position="937"/>
    </location>
</feature>
<dbReference type="Proteomes" id="UP000596660">
    <property type="component" value="Unplaced"/>
</dbReference>
<feature type="compositionally biased region" description="Acidic residues" evidence="2">
    <location>
        <begin position="74"/>
        <end position="89"/>
    </location>
</feature>
<dbReference type="Pfam" id="PF00397">
    <property type="entry name" value="WW"/>
    <property type="match status" value="2"/>
</dbReference>
<feature type="region of interest" description="Disordered" evidence="2">
    <location>
        <begin position="574"/>
        <end position="629"/>
    </location>
</feature>
<evidence type="ECO:0000256" key="1">
    <source>
        <dbReference type="SAM" id="Coils"/>
    </source>
</evidence>
<feature type="coiled-coil region" evidence="1">
    <location>
        <begin position="835"/>
        <end position="862"/>
    </location>
</feature>
<reference evidence="4" key="1">
    <citation type="journal article" date="2017" name="Nature">
        <title>The genome of Chenopodium quinoa.</title>
        <authorList>
            <person name="Jarvis D.E."/>
            <person name="Ho Y.S."/>
            <person name="Lightfoot D.J."/>
            <person name="Schmoeckel S.M."/>
            <person name="Li B."/>
            <person name="Borm T.J.A."/>
            <person name="Ohyanagi H."/>
            <person name="Mineta K."/>
            <person name="Michell C.T."/>
            <person name="Saber N."/>
            <person name="Kharbatia N.M."/>
            <person name="Rupper R.R."/>
            <person name="Sharp A.R."/>
            <person name="Dally N."/>
            <person name="Boughton B.A."/>
            <person name="Woo Y.H."/>
            <person name="Gao G."/>
            <person name="Schijlen E.G.W.M."/>
            <person name="Guo X."/>
            <person name="Momin A.A."/>
            <person name="Negrao S."/>
            <person name="Al-Babili S."/>
            <person name="Gehring C."/>
            <person name="Roessner U."/>
            <person name="Jung C."/>
            <person name="Murphy K."/>
            <person name="Arold S.T."/>
            <person name="Gojobori T."/>
            <person name="van der Linden C.G."/>
            <person name="van Loo E.N."/>
            <person name="Jellen E.N."/>
            <person name="Maughan P.J."/>
            <person name="Tester M."/>
        </authorList>
    </citation>
    <scope>NUCLEOTIDE SEQUENCE [LARGE SCALE GENOMIC DNA]</scope>
    <source>
        <strain evidence="4">cv. PI 614886</strain>
    </source>
</reference>
<organism evidence="4 5">
    <name type="scientific">Chenopodium quinoa</name>
    <name type="common">Quinoa</name>
    <dbReference type="NCBI Taxonomy" id="63459"/>
    <lineage>
        <taxon>Eukaryota</taxon>
        <taxon>Viridiplantae</taxon>
        <taxon>Streptophyta</taxon>
        <taxon>Embryophyta</taxon>
        <taxon>Tracheophyta</taxon>
        <taxon>Spermatophyta</taxon>
        <taxon>Magnoliopsida</taxon>
        <taxon>eudicotyledons</taxon>
        <taxon>Gunneridae</taxon>
        <taxon>Pentapetalae</taxon>
        <taxon>Caryophyllales</taxon>
        <taxon>Chenopodiaceae</taxon>
        <taxon>Chenopodioideae</taxon>
        <taxon>Atripliceae</taxon>
        <taxon>Chenopodium</taxon>
    </lineage>
</organism>
<feature type="compositionally biased region" description="Basic and acidic residues" evidence="2">
    <location>
        <begin position="36"/>
        <end position="51"/>
    </location>
</feature>
<evidence type="ECO:0000313" key="5">
    <source>
        <dbReference type="Proteomes" id="UP000596660"/>
    </source>
</evidence>
<name>A0A803LQA1_CHEQI</name>
<dbReference type="Gramene" id="AUR62017130-RA">
    <property type="protein sequence ID" value="AUR62017130-RA:cds"/>
    <property type="gene ID" value="AUR62017130"/>
</dbReference>
<evidence type="ECO:0000256" key="2">
    <source>
        <dbReference type="SAM" id="MobiDB-lite"/>
    </source>
</evidence>
<dbReference type="SMART" id="SM00456">
    <property type="entry name" value="WW"/>
    <property type="match status" value="2"/>
</dbReference>
<dbReference type="PANTHER" id="PTHR47852">
    <property type="entry name" value="OS06G0298400 PROTEIN"/>
    <property type="match status" value="1"/>
</dbReference>
<accession>A0A803LQA1</accession>
<feature type="domain" description="WW" evidence="3">
    <location>
        <begin position="173"/>
        <end position="207"/>
    </location>
</feature>
<keyword evidence="1" id="KW-0175">Coiled coil</keyword>
<dbReference type="InterPro" id="IPR036020">
    <property type="entry name" value="WW_dom_sf"/>
</dbReference>
<evidence type="ECO:0000259" key="3">
    <source>
        <dbReference type="PROSITE" id="PS50020"/>
    </source>
</evidence>
<dbReference type="CDD" id="cd00201">
    <property type="entry name" value="WW"/>
    <property type="match status" value="2"/>
</dbReference>
<dbReference type="InterPro" id="IPR001202">
    <property type="entry name" value="WW_dom"/>
</dbReference>
<protein>
    <recommendedName>
        <fullName evidence="3">WW domain-containing protein</fullName>
    </recommendedName>
</protein>
<dbReference type="SUPFAM" id="SSF51045">
    <property type="entry name" value="WW domain"/>
    <property type="match status" value="2"/>
</dbReference>
<keyword evidence="5" id="KW-1185">Reference proteome</keyword>
<feature type="compositionally biased region" description="Polar residues" evidence="2">
    <location>
        <begin position="617"/>
        <end position="629"/>
    </location>
</feature>
<dbReference type="PROSITE" id="PS01159">
    <property type="entry name" value="WW_DOMAIN_1"/>
    <property type="match status" value="2"/>
</dbReference>
<dbReference type="EnsemblPlants" id="AUR62017130-RA">
    <property type="protein sequence ID" value="AUR62017130-RA:cds"/>
    <property type="gene ID" value="AUR62017130"/>
</dbReference>
<dbReference type="OMA" id="CHETSND"/>
<sequence>MGKRKERRLAAKIGAGRRVKLDLFAEPAGDLGGTSAKDEDGKDVDSKHDPELPNSPSSSGQPPENPLSLLGQYSDDELDDGLNEEATNSDDEKQANDSACEPFEEGEIVDVEDHSSLTAHNLDVGKDSASASASPIAEADAVKSDMVSLDEKSHEVIENKDHVPEASDMKTAEGRSSIWKMVLHEESNRYYYWNTVTGETSWDIPESLAQDAAYPNELEILGTDMKVNAAPAAPASFGANLDNYSASQGVGYTSEISSLKAMYEQGSMVDQSLGQTGVDGSQFLGGFPVVGAVLYGASSLGNYSLSGHLDPSGGSLAASSYEGHDQSALTTEQGAVDLPSQLVKNGETLLERLKLLQRSGVDSVEHGWLSKYMLEIEIRLSDIRCLLPYGMSLIPFWMHMERQLNQLENAINTDIGNHNNKVSLLHVSTEGKEANLKVGGEAEVDASVRKLSPENFVEAVHNEDASVMAQKAIHDEALDDGILNVQQSSLQDPPGHQHSGIEGDREIDEPAVYGKATPNFEFQSNEDVDMDIDMEVEDQSPARKRIVDIGDQLTAHSGELVQTSVPMAGISPIPENEFFIPPPPQEEWIPPPPPDEPPESLYPPPPPSEPEPMPSMYSEQHSNTYIDPSGNYYGNTITDSTGTVFYEHADASQIAALVPPAYYATASNAQSTPVLNPVDSAVYYGVPNGALPVVHVPTTIGPSNLLEAPGHSNYDPPSSEQVGTVDAVARASSLSKQFVDPVAPDAEPDTAPTQLSLTSVSSAPATVSTKEFASVPSYSAAATCATVTGTSVAVPDASAAVSKVQPKGLSHSFPFYAAARMKKPKVSVTSSLRSNKKVSGLVDKWKAAKEELQEEEKEERKTPLEMLEKKRQREIEGWRAQQIASGEAKENANFQPLGGDWRERVKRKRAQKVAAVGTASDNADDGSKQPDINELSRDLSPGWQAYWDDSSQQVYYANSITSETTWTRPTR</sequence>
<dbReference type="AlphaFoldDB" id="A0A803LQA1"/>
<dbReference type="PANTHER" id="PTHR47852:SF2">
    <property type="entry name" value="WW DOMAIN-CONTAINING PROTEIN"/>
    <property type="match status" value="1"/>
</dbReference>
<feature type="compositionally biased region" description="Pro residues" evidence="2">
    <location>
        <begin position="580"/>
        <end position="613"/>
    </location>
</feature>